<name>A0A0Q2S2U0_9EURY</name>
<dbReference type="EMBL" id="FOIW01000002">
    <property type="protein sequence ID" value="SEW04324.1"/>
    <property type="molecule type" value="Genomic_DNA"/>
</dbReference>
<dbReference type="Proteomes" id="UP000051862">
    <property type="component" value="Unassembled WGS sequence"/>
</dbReference>
<dbReference type="Proteomes" id="UP000250136">
    <property type="component" value="Chromosome"/>
</dbReference>
<dbReference type="Proteomes" id="UP000182125">
    <property type="component" value="Unassembled WGS sequence"/>
</dbReference>
<gene>
    <name evidence="2" type="ORF">A3L14_01080</name>
    <name evidence="3" type="ORF">AMR53_08750</name>
    <name evidence="4" type="ORF">SAMN05216170_1214</name>
</gene>
<feature type="transmembrane region" description="Helical" evidence="1">
    <location>
        <begin position="28"/>
        <end position="46"/>
    </location>
</feature>
<evidence type="ECO:0000313" key="5">
    <source>
        <dbReference type="Proteomes" id="UP000051862"/>
    </source>
</evidence>
<evidence type="ECO:0000313" key="2">
    <source>
        <dbReference type="EMBL" id="ASJ11567.1"/>
    </source>
</evidence>
<dbReference type="STRING" id="277988.SAMN05216170_1214"/>
<reference evidence="3 5" key="1">
    <citation type="submission" date="2015-08" db="EMBL/GenBank/DDBJ databases">
        <title>Thermococcus thioreducens DSM 14981 genome sequencing.</title>
        <authorList>
            <person name="Hong S.-J."/>
            <person name="Kim M.-C."/>
            <person name="Shin J.-H."/>
        </authorList>
    </citation>
    <scope>NUCLEOTIDE SEQUENCE [LARGE SCALE GENOMIC DNA]</scope>
    <source>
        <strain evidence="3 5">DSM 14981</strain>
    </source>
</reference>
<keyword evidence="1" id="KW-0812">Transmembrane</keyword>
<reference evidence="2 7" key="2">
    <citation type="submission" date="2016-04" db="EMBL/GenBank/DDBJ databases">
        <title>Complete genome sequence of Thermococcus thioreducens type strain OGL-20P.</title>
        <authorList>
            <person name="Oger P.M."/>
        </authorList>
    </citation>
    <scope>NUCLEOTIDE SEQUENCE [LARGE SCALE GENOMIC DNA]</scope>
    <source>
        <strain evidence="2 7">OGL-20P</strain>
    </source>
</reference>
<accession>A0A0Q2S2U0</accession>
<dbReference type="RefSeq" id="WP_055429895.1">
    <property type="nucleotide sequence ID" value="NZ_CP015105.1"/>
</dbReference>
<keyword evidence="1" id="KW-1133">Transmembrane helix</keyword>
<dbReference type="KEGG" id="ttd:A3L14_01080"/>
<keyword evidence="7" id="KW-1185">Reference proteome</keyword>
<dbReference type="GeneID" id="33332969"/>
<protein>
    <submittedName>
        <fullName evidence="4">PEP-CTERM protein-sorting domain-containing protein</fullName>
    </submittedName>
</protein>
<evidence type="ECO:0000256" key="1">
    <source>
        <dbReference type="SAM" id="Phobius"/>
    </source>
</evidence>
<dbReference type="EMBL" id="CP015105">
    <property type="protein sequence ID" value="ASJ11567.1"/>
    <property type="molecule type" value="Genomic_DNA"/>
</dbReference>
<feature type="transmembrane region" description="Helical" evidence="1">
    <location>
        <begin position="58"/>
        <end position="75"/>
    </location>
</feature>
<dbReference type="PATRIC" id="fig|277988.4.peg.1837"/>
<dbReference type="OrthoDB" id="86141at2157"/>
<keyword evidence="1" id="KW-0472">Membrane</keyword>
<evidence type="ECO:0000313" key="3">
    <source>
        <dbReference type="EMBL" id="KQH81827.1"/>
    </source>
</evidence>
<dbReference type="EMBL" id="LIXN01000015">
    <property type="protein sequence ID" value="KQH81827.1"/>
    <property type="molecule type" value="Genomic_DNA"/>
</dbReference>
<evidence type="ECO:0000313" key="7">
    <source>
        <dbReference type="Proteomes" id="UP000250136"/>
    </source>
</evidence>
<evidence type="ECO:0000313" key="6">
    <source>
        <dbReference type="Proteomes" id="UP000182125"/>
    </source>
</evidence>
<reference evidence="4 6" key="3">
    <citation type="submission" date="2016-10" db="EMBL/GenBank/DDBJ databases">
        <authorList>
            <person name="de Groot N.N."/>
        </authorList>
    </citation>
    <scope>NUCLEOTIDE SEQUENCE [LARGE SCALE GENOMIC DNA]</scope>
    <source>
        <strain evidence="4 6">OGL-20</strain>
    </source>
</reference>
<evidence type="ECO:0000313" key="4">
    <source>
        <dbReference type="EMBL" id="SEW04324.1"/>
    </source>
</evidence>
<organism evidence="3 5">
    <name type="scientific">Thermococcus thioreducens</name>
    <dbReference type="NCBI Taxonomy" id="277988"/>
    <lineage>
        <taxon>Archaea</taxon>
        <taxon>Methanobacteriati</taxon>
        <taxon>Methanobacteriota</taxon>
        <taxon>Thermococci</taxon>
        <taxon>Thermococcales</taxon>
        <taxon>Thermococcaceae</taxon>
        <taxon>Thermococcus</taxon>
    </lineage>
</organism>
<proteinExistence type="predicted"/>
<feature type="transmembrane region" description="Helical" evidence="1">
    <location>
        <begin position="7"/>
        <end position="22"/>
    </location>
</feature>
<sequence>MDVEDYILLFLSIWVLGSALTVKGVDVFLTLTLIGLLIAMEVGGLFMSREQKENLKPMVELLLIIFAIIVTKKVYEVLSGG</sequence>
<dbReference type="AlphaFoldDB" id="A0A0Q2S2U0"/>